<gene>
    <name evidence="2 3" type="primary">aguA</name>
    <name evidence="3" type="ORF">L0P57_08710</name>
</gene>
<evidence type="ECO:0000256" key="1">
    <source>
        <dbReference type="ARBA" id="ARBA00022801"/>
    </source>
</evidence>
<dbReference type="PANTHER" id="PTHR31377:SF0">
    <property type="entry name" value="AGMATINE DEIMINASE-RELATED"/>
    <property type="match status" value="1"/>
</dbReference>
<reference evidence="3 4" key="1">
    <citation type="submission" date="2022-01" db="EMBL/GenBank/DDBJ databases">
        <title>Collection of gut derived symbiotic bacterial strains cultured from healthy donors.</title>
        <authorList>
            <person name="Lin H."/>
            <person name="Kohout C."/>
            <person name="Waligurski E."/>
            <person name="Pamer E.G."/>
        </authorList>
    </citation>
    <scope>NUCLEOTIDE SEQUENCE [LARGE SCALE GENOMIC DNA]</scope>
    <source>
        <strain evidence="3 4">DFI.7.58</strain>
    </source>
</reference>
<keyword evidence="1 2" id="KW-0378">Hydrolase</keyword>
<comment type="caution">
    <text evidence="3">The sequence shown here is derived from an EMBL/GenBank/DDBJ whole genome shotgun (WGS) entry which is preliminary data.</text>
</comment>
<comment type="catalytic activity">
    <reaction evidence="2">
        <text>agmatine + H2O = N-carbamoylputrescine + NH4(+)</text>
        <dbReference type="Rhea" id="RHEA:18037"/>
        <dbReference type="ChEBI" id="CHEBI:15377"/>
        <dbReference type="ChEBI" id="CHEBI:28938"/>
        <dbReference type="ChEBI" id="CHEBI:58145"/>
        <dbReference type="ChEBI" id="CHEBI:58318"/>
        <dbReference type="EC" id="3.5.3.12"/>
    </reaction>
</comment>
<dbReference type="NCBIfam" id="TIGR03380">
    <property type="entry name" value="agmatine_aguA"/>
    <property type="match status" value="1"/>
</dbReference>
<sequence>MALLRTLPTADGFTMPAEFATHSATVLIWPVRPGSWGRDPSVAQRAFLDVIREIAKEEDVHLLAGAEDAAAARAAVADLPRITVHEIESDDAWARDVGPTFVTDGRTLRGISWRFNAWGGTVDGLYANWDKDDAVAAALCEALGVDCYDAGDFVLEGGSIHVDGEGTLLTTEACLLSAGRNPNLTREQIEQKLADYLGIRKVLWLPRGIYLDETNEHVDNVCAFTAPGEVVLAWTDNKADPQYPLSKACLDYLNGVTDAAGRKLKVRLLPIPDHPILCTEADCAAYDFAPGEDMREPGDRLAGSYANFYIANSAVLVPQFGGENAASDARALAILREAFPTRRVIGIDARAILLGGGNIHCITQQVPATDKHGGMSAL</sequence>
<dbReference type="Pfam" id="PF04371">
    <property type="entry name" value="PAD_porph"/>
    <property type="match status" value="1"/>
</dbReference>
<feature type="active site" description="Amidino-cysteine intermediate" evidence="2">
    <location>
        <position position="361"/>
    </location>
</feature>
<accession>A0ABS9MJM3</accession>
<evidence type="ECO:0000313" key="4">
    <source>
        <dbReference type="Proteomes" id="UP001298681"/>
    </source>
</evidence>
<name>A0ABS9MJM3_9FIRM</name>
<dbReference type="RefSeq" id="WP_237966837.1">
    <property type="nucleotide sequence ID" value="NZ_JAKNHQ010000010.1"/>
</dbReference>
<comment type="similarity">
    <text evidence="2">Belongs to the agmatine deiminase family.</text>
</comment>
<proteinExistence type="inferred from homology"/>
<dbReference type="HAMAP" id="MF_01841">
    <property type="entry name" value="Agmatine_deimin"/>
    <property type="match status" value="1"/>
</dbReference>
<dbReference type="EMBL" id="JAKNHQ010000010">
    <property type="protein sequence ID" value="MCG4611012.1"/>
    <property type="molecule type" value="Genomic_DNA"/>
</dbReference>
<keyword evidence="4" id="KW-1185">Reference proteome</keyword>
<dbReference type="InterPro" id="IPR017754">
    <property type="entry name" value="Agmatine_deiminase"/>
</dbReference>
<dbReference type="GO" id="GO:0047632">
    <property type="term" value="F:agmatine deiminase activity"/>
    <property type="evidence" value="ECO:0007669"/>
    <property type="project" value="UniProtKB-EC"/>
</dbReference>
<dbReference type="NCBIfam" id="NF010070">
    <property type="entry name" value="PRK13551.1"/>
    <property type="match status" value="1"/>
</dbReference>
<dbReference type="InterPro" id="IPR007466">
    <property type="entry name" value="Peptidyl-Arg-deiminase_porph"/>
</dbReference>
<dbReference type="PANTHER" id="PTHR31377">
    <property type="entry name" value="AGMATINE DEIMINASE-RELATED"/>
    <property type="match status" value="1"/>
</dbReference>
<dbReference type="EC" id="3.5.3.12" evidence="2"/>
<protein>
    <recommendedName>
        <fullName evidence="2">Putative agmatine deiminase</fullName>
        <ecNumber evidence="2">3.5.3.12</ecNumber>
    </recommendedName>
    <alternativeName>
        <fullName evidence="2">Agmatine iminohydrolase</fullName>
    </alternativeName>
</protein>
<evidence type="ECO:0000313" key="3">
    <source>
        <dbReference type="EMBL" id="MCG4611012.1"/>
    </source>
</evidence>
<dbReference type="SUPFAM" id="SSF55909">
    <property type="entry name" value="Pentein"/>
    <property type="match status" value="1"/>
</dbReference>
<evidence type="ECO:0000256" key="2">
    <source>
        <dbReference type="HAMAP-Rule" id="MF_01841"/>
    </source>
</evidence>
<organism evidence="3 4">
    <name type="scientific">Anaeromassilibacillus senegalensis</name>
    <dbReference type="NCBI Taxonomy" id="1673717"/>
    <lineage>
        <taxon>Bacteria</taxon>
        <taxon>Bacillati</taxon>
        <taxon>Bacillota</taxon>
        <taxon>Clostridia</taxon>
        <taxon>Eubacteriales</taxon>
        <taxon>Acutalibacteraceae</taxon>
        <taxon>Anaeromassilibacillus</taxon>
    </lineage>
</organism>
<dbReference type="Proteomes" id="UP001298681">
    <property type="component" value="Unassembled WGS sequence"/>
</dbReference>
<dbReference type="Gene3D" id="3.75.10.10">
    <property type="entry name" value="L-arginine/glycine Amidinotransferase, Chain A"/>
    <property type="match status" value="1"/>
</dbReference>